<proteinExistence type="predicted"/>
<protein>
    <submittedName>
        <fullName evidence="1">Uncharacterized protein</fullName>
    </submittedName>
</protein>
<evidence type="ECO:0000313" key="1">
    <source>
        <dbReference type="Ensembl" id="ENSPTEP00000040458.1"/>
    </source>
</evidence>
<reference evidence="1" key="1">
    <citation type="submission" date="2025-08" db="UniProtKB">
        <authorList>
            <consortium name="Ensembl"/>
        </authorList>
    </citation>
    <scope>IDENTIFICATION</scope>
</reference>
<reference evidence="1" key="2">
    <citation type="submission" date="2025-09" db="UniProtKB">
        <authorList>
            <consortium name="Ensembl"/>
        </authorList>
    </citation>
    <scope>IDENTIFICATION</scope>
</reference>
<dbReference type="AlphaFoldDB" id="A0A8C9IQ31"/>
<organism evidence="1 2">
    <name type="scientific">Piliocolobus tephrosceles</name>
    <name type="common">Ugandan red Colobus</name>
    <dbReference type="NCBI Taxonomy" id="591936"/>
    <lineage>
        <taxon>Eukaryota</taxon>
        <taxon>Metazoa</taxon>
        <taxon>Chordata</taxon>
        <taxon>Craniata</taxon>
        <taxon>Vertebrata</taxon>
        <taxon>Euteleostomi</taxon>
        <taxon>Mammalia</taxon>
        <taxon>Eutheria</taxon>
        <taxon>Euarchontoglires</taxon>
        <taxon>Primates</taxon>
        <taxon>Haplorrhini</taxon>
        <taxon>Catarrhini</taxon>
        <taxon>Cercopithecidae</taxon>
        <taxon>Colobinae</taxon>
        <taxon>Piliocolobus</taxon>
    </lineage>
</organism>
<dbReference type="Proteomes" id="UP000694416">
    <property type="component" value="Unplaced"/>
</dbReference>
<keyword evidence="2" id="KW-1185">Reference proteome</keyword>
<evidence type="ECO:0000313" key="2">
    <source>
        <dbReference type="Proteomes" id="UP000694416"/>
    </source>
</evidence>
<accession>A0A8C9IQ31</accession>
<dbReference type="Ensembl" id="ENSPTET00000054221.1">
    <property type="protein sequence ID" value="ENSPTEP00000040458.1"/>
    <property type="gene ID" value="ENSPTEG00000037267.1"/>
</dbReference>
<sequence>MALQVLRGVMNGPHPNYPCLLMVGAQEQVLAVSWNYLSQPCRTYITASRVHGPLVILDHVKFPIDAEIVHWTLLDVCY</sequence>
<name>A0A8C9IQ31_9PRIM</name>